<organism evidence="1 2">
    <name type="scientific">Arxiozyma heterogenica</name>
    <dbReference type="NCBI Taxonomy" id="278026"/>
    <lineage>
        <taxon>Eukaryota</taxon>
        <taxon>Fungi</taxon>
        <taxon>Dikarya</taxon>
        <taxon>Ascomycota</taxon>
        <taxon>Saccharomycotina</taxon>
        <taxon>Saccharomycetes</taxon>
        <taxon>Saccharomycetales</taxon>
        <taxon>Saccharomycetaceae</taxon>
        <taxon>Arxiozyma</taxon>
    </lineage>
</organism>
<sequence>MKGTESSDIVDKAFNLGYFWYDKANRLVSNFSENAVKKVNSIKNNIKIYSIESNNVIKHSILNDNSTRTFGVGKIYKTFYTSGIGKQISKNWILSAGVTTTAVFLGFKLLQALRISKTISRNETQMILILGDYSDPIIRSQALDFYRRNYTVYICSETADRFKLQQEDFENLYFINPNSEDDLYKFTKLFDSHSINNTNCYDNKLVSIIFTPKLSYFTPGEVSLETLQYEIKANILINYNTLLKIIPHLPRSQVTQLILLNPSLSYNLQNTHHPTEMFISAFITAIYKSLKNYDSLSVFMIHIGLFQVRGQLSNYKYLKWNGSDIGKYLHDPLYELIRRYNGNLLQSLCQRIWTINGYWPVYYMGKYSLLATFNIFPLFMKFEAIYCKISNLVIHYFNKIIFKLF</sequence>
<accession>A0AAN7W1G5</accession>
<comment type="caution">
    <text evidence="1">The sequence shown here is derived from an EMBL/GenBank/DDBJ whole genome shotgun (WGS) entry which is preliminary data.</text>
</comment>
<evidence type="ECO:0000313" key="1">
    <source>
        <dbReference type="EMBL" id="KAK5779299.1"/>
    </source>
</evidence>
<gene>
    <name evidence="1" type="ORF">RI543_003189</name>
</gene>
<keyword evidence="2" id="KW-1185">Reference proteome</keyword>
<dbReference type="Proteomes" id="UP001306508">
    <property type="component" value="Unassembled WGS sequence"/>
</dbReference>
<dbReference type="AlphaFoldDB" id="A0AAN7W1G5"/>
<reference evidence="2" key="1">
    <citation type="submission" date="2023-07" db="EMBL/GenBank/DDBJ databases">
        <title>A draft genome of Kazachstania heterogenica Y-27499.</title>
        <authorList>
            <person name="Donic C."/>
            <person name="Kralova J.S."/>
            <person name="Fidel L."/>
            <person name="Ben-Dor S."/>
            <person name="Jung S."/>
        </authorList>
    </citation>
    <scope>NUCLEOTIDE SEQUENCE [LARGE SCALE GENOMIC DNA]</scope>
    <source>
        <strain evidence="2">Y27499</strain>
    </source>
</reference>
<evidence type="ECO:0000313" key="2">
    <source>
        <dbReference type="Proteomes" id="UP001306508"/>
    </source>
</evidence>
<proteinExistence type="predicted"/>
<dbReference type="InterPro" id="IPR013952">
    <property type="entry name" value="DUF1776_fun"/>
</dbReference>
<dbReference type="Pfam" id="PF08643">
    <property type="entry name" value="DUF1776"/>
    <property type="match status" value="1"/>
</dbReference>
<name>A0AAN7W1G5_9SACH</name>
<dbReference type="EMBL" id="JAWIZZ010000047">
    <property type="protein sequence ID" value="KAK5779299.1"/>
    <property type="molecule type" value="Genomic_DNA"/>
</dbReference>
<protein>
    <submittedName>
        <fullName evidence="1">Uncharacterized protein</fullName>
    </submittedName>
</protein>